<protein>
    <submittedName>
        <fullName evidence="1">Uncharacterized protein</fullName>
    </submittedName>
</protein>
<dbReference type="InterPro" id="IPR005368">
    <property type="entry name" value="UPF0175"/>
</dbReference>
<proteinExistence type="predicted"/>
<name>A0A4Y9AAJ5_9BACI</name>
<dbReference type="AlphaFoldDB" id="A0A4Y9AAJ5"/>
<comment type="caution">
    <text evidence="1">The sequence shown here is derived from an EMBL/GenBank/DDBJ whole genome shotgun (WGS) entry which is preliminary data.</text>
</comment>
<evidence type="ECO:0000313" key="1">
    <source>
        <dbReference type="EMBL" id="TFJ91384.1"/>
    </source>
</evidence>
<keyword evidence="2" id="KW-1185">Reference proteome</keyword>
<sequence>MAMDDSNAKVLINPEFLPFLKGKNVSSVDEDVNISLAMYLFTARELTLARAAELCGKSLLDFVDILIDHNIHWAEYTEEHKKQDDETIKFILKEDGKQDAETIRASRYFKTCKTK</sequence>
<dbReference type="Proteomes" id="UP000298484">
    <property type="component" value="Unassembled WGS sequence"/>
</dbReference>
<dbReference type="EMBL" id="SRHY01000055">
    <property type="protein sequence ID" value="TFJ91384.1"/>
    <property type="molecule type" value="Genomic_DNA"/>
</dbReference>
<evidence type="ECO:0000313" key="2">
    <source>
        <dbReference type="Proteomes" id="UP000298484"/>
    </source>
</evidence>
<dbReference type="Pfam" id="PF03683">
    <property type="entry name" value="UPF0175"/>
    <property type="match status" value="1"/>
</dbReference>
<organism evidence="1 2">
    <name type="scientific">Lentibacillus salicampi</name>
    <dbReference type="NCBI Taxonomy" id="175306"/>
    <lineage>
        <taxon>Bacteria</taxon>
        <taxon>Bacillati</taxon>
        <taxon>Bacillota</taxon>
        <taxon>Bacilli</taxon>
        <taxon>Bacillales</taxon>
        <taxon>Bacillaceae</taxon>
        <taxon>Lentibacillus</taxon>
    </lineage>
</organism>
<reference evidence="1 2" key="1">
    <citation type="submission" date="2019-03" db="EMBL/GenBank/DDBJ databases">
        <title>Genome sequence of Lentibacillus salicampi ATCC BAA-719.</title>
        <authorList>
            <person name="Maclea K.S."/>
            <person name="Simoes Junior M."/>
        </authorList>
    </citation>
    <scope>NUCLEOTIDE SEQUENCE [LARGE SCALE GENOMIC DNA]</scope>
    <source>
        <strain evidence="1 2">ATCC BAA-719</strain>
    </source>
</reference>
<dbReference type="OrthoDB" id="2878969at2"/>
<gene>
    <name evidence="1" type="ORF">E4U82_17910</name>
</gene>
<accession>A0A4Y9AAJ5</accession>